<dbReference type="SUPFAM" id="SSF53474">
    <property type="entry name" value="alpha/beta-Hydrolases"/>
    <property type="match status" value="1"/>
</dbReference>
<dbReference type="Gene3D" id="3.40.50.1820">
    <property type="entry name" value="alpha/beta hydrolase"/>
    <property type="match status" value="2"/>
</dbReference>
<dbReference type="GO" id="GO:0008374">
    <property type="term" value="F:O-acyltransferase activity"/>
    <property type="evidence" value="ECO:0007669"/>
    <property type="project" value="InterPro"/>
</dbReference>
<sequence>MKFSCLLVTAAAALVSTSLTASSNELKSRVLLVPGLASSRLSASIKTDGAAWCRTHGNHFALVWISLRRIFCSHYLKLVFNPITKTYTNRPGVTVKVPGFGKTNTVECVGSFILCTLLRSLNLMDQMVKFFVRQGYQRGADIRAAPYDWRLAPDSLRAQGYYAKLKGLIETMYNGKKVTIATHSLGSLTTLYFLNSVVTSEWKNKYVKAFVPMGAPWGGAVQTLSGFLYGYIPASNQRIIPRFIMNYSRCIIRTLQSAYFLAPRPDVFGSQVLVRTPTKNYTAQNYQQLYQDIHYPIGWQKHQAALGVIKGYPNPGVPTFCIYGTNVPTPEQLVYNKSGDLLNAIPKIIHGNGDGSVNKESLEICHRWAKKVTVINKVNHSDIVRSSQVMHEILRIATADTIQ</sequence>
<feature type="signal peptide" evidence="1">
    <location>
        <begin position="1"/>
        <end position="20"/>
    </location>
</feature>
<feature type="chain" id="PRO_5041673236" evidence="1">
    <location>
        <begin position="21"/>
        <end position="403"/>
    </location>
</feature>
<organism evidence="2">
    <name type="scientific">Halisarca dujardinii</name>
    <name type="common">Dujardin's slime sponge</name>
    <dbReference type="NCBI Taxonomy" id="2583056"/>
    <lineage>
        <taxon>Eukaryota</taxon>
        <taxon>Metazoa</taxon>
        <taxon>Porifera</taxon>
        <taxon>Demospongiae</taxon>
        <taxon>Verongimorpha</taxon>
        <taxon>Chondrillida</taxon>
        <taxon>Halisarcidae</taxon>
        <taxon>Halisarca</taxon>
    </lineage>
</organism>
<protein>
    <submittedName>
        <fullName evidence="2">Group XV phospholipase A2-like protein</fullName>
    </submittedName>
</protein>
<dbReference type="AlphaFoldDB" id="A0AA96MN55"/>
<dbReference type="InterPro" id="IPR029058">
    <property type="entry name" value="AB_hydrolase_fold"/>
</dbReference>
<dbReference type="PANTHER" id="PTHR11440">
    <property type="entry name" value="LECITHIN-CHOLESTEROL ACYLTRANSFERASE-RELATED"/>
    <property type="match status" value="1"/>
</dbReference>
<name>A0AA96MN55_HALDU</name>
<dbReference type="GO" id="GO:0006629">
    <property type="term" value="P:lipid metabolic process"/>
    <property type="evidence" value="ECO:0007669"/>
    <property type="project" value="InterPro"/>
</dbReference>
<dbReference type="EMBL" id="OR460147">
    <property type="protein sequence ID" value="WNS50070.1"/>
    <property type="molecule type" value="mRNA"/>
</dbReference>
<evidence type="ECO:0000313" key="2">
    <source>
        <dbReference type="EMBL" id="WNS50070.1"/>
    </source>
</evidence>
<accession>A0AA96MN55</accession>
<dbReference type="InterPro" id="IPR003386">
    <property type="entry name" value="LACT/PDAT_acylTrfase"/>
</dbReference>
<dbReference type="Pfam" id="PF02450">
    <property type="entry name" value="LCAT"/>
    <property type="match status" value="1"/>
</dbReference>
<reference evidence="2" key="1">
    <citation type="submission" date="2023-08" db="EMBL/GenBank/DDBJ databases">
        <authorList>
            <person name="Adameyko K."/>
            <person name="Kravchuk O."/>
            <person name="Lyupina Y."/>
        </authorList>
    </citation>
    <scope>NUCLEOTIDE SEQUENCE</scope>
</reference>
<keyword evidence="1" id="KW-0732">Signal</keyword>
<evidence type="ECO:0000256" key="1">
    <source>
        <dbReference type="SAM" id="SignalP"/>
    </source>
</evidence>
<proteinExistence type="evidence at transcript level"/>